<dbReference type="EMBL" id="JAGGKX010000002">
    <property type="protein sequence ID" value="MBP1968644.1"/>
    <property type="molecule type" value="Genomic_DNA"/>
</dbReference>
<organism evidence="1 2">
    <name type="scientific">Virgibacillus natechei</name>
    <dbReference type="NCBI Taxonomy" id="1216297"/>
    <lineage>
        <taxon>Bacteria</taxon>
        <taxon>Bacillati</taxon>
        <taxon>Bacillota</taxon>
        <taxon>Bacilli</taxon>
        <taxon>Bacillales</taxon>
        <taxon>Bacillaceae</taxon>
        <taxon>Virgibacillus</taxon>
    </lineage>
</organism>
<evidence type="ECO:0000313" key="1">
    <source>
        <dbReference type="EMBL" id="MBP1968644.1"/>
    </source>
</evidence>
<evidence type="ECO:0000313" key="2">
    <source>
        <dbReference type="Proteomes" id="UP001519345"/>
    </source>
</evidence>
<dbReference type="Proteomes" id="UP001519345">
    <property type="component" value="Unassembled WGS sequence"/>
</dbReference>
<sequence>METGEFDKQYYTGLDKGGDGLYWRIFDNGVLQMFGLDGVFNPEGDSLTFEKTIKAYNKYSNPLEVNVEYNNEIIYSEVVATAESELYMPAFLKNILSSDSNSLKATSSRVVTETPELIRTFNFAKYLWKATGLQDVAEGITNSIDEFFSN</sequence>
<protein>
    <submittedName>
        <fullName evidence="1">Uncharacterized protein</fullName>
    </submittedName>
</protein>
<keyword evidence="2" id="KW-1185">Reference proteome</keyword>
<comment type="caution">
    <text evidence="1">The sequence shown here is derived from an EMBL/GenBank/DDBJ whole genome shotgun (WGS) entry which is preliminary data.</text>
</comment>
<name>A0ABS4ICH3_9BACI</name>
<gene>
    <name evidence="1" type="ORF">J2Z83_000736</name>
</gene>
<accession>A0ABS4ICH3</accession>
<proteinExistence type="predicted"/>
<reference evidence="1 2" key="1">
    <citation type="submission" date="2021-03" db="EMBL/GenBank/DDBJ databases">
        <title>Genomic Encyclopedia of Type Strains, Phase IV (KMG-IV): sequencing the most valuable type-strain genomes for metagenomic binning, comparative biology and taxonomic classification.</title>
        <authorList>
            <person name="Goeker M."/>
        </authorList>
    </citation>
    <scope>NUCLEOTIDE SEQUENCE [LARGE SCALE GENOMIC DNA]</scope>
    <source>
        <strain evidence="1 2">DSM 25609</strain>
    </source>
</reference>